<evidence type="ECO:0000313" key="2">
    <source>
        <dbReference type="EMBL" id="KAK3612467.1"/>
    </source>
</evidence>
<reference evidence="2" key="2">
    <citation type="journal article" date="2021" name="Genome Biol. Evol.">
        <title>Developing a high-quality reference genome for a parasitic bivalve with doubly uniparental inheritance (Bivalvia: Unionida).</title>
        <authorList>
            <person name="Smith C.H."/>
        </authorList>
    </citation>
    <scope>NUCLEOTIDE SEQUENCE</scope>
    <source>
        <strain evidence="2">CHS0354</strain>
        <tissue evidence="2">Mantle</tissue>
    </source>
</reference>
<reference evidence="2" key="3">
    <citation type="submission" date="2023-05" db="EMBL/GenBank/DDBJ databases">
        <authorList>
            <person name="Smith C.H."/>
        </authorList>
    </citation>
    <scope>NUCLEOTIDE SEQUENCE</scope>
    <source>
        <strain evidence="2">CHS0354</strain>
        <tissue evidence="2">Mantle</tissue>
    </source>
</reference>
<feature type="non-terminal residue" evidence="2">
    <location>
        <position position="1"/>
    </location>
</feature>
<feature type="region of interest" description="Disordered" evidence="1">
    <location>
        <begin position="59"/>
        <end position="120"/>
    </location>
</feature>
<evidence type="ECO:0000256" key="1">
    <source>
        <dbReference type="SAM" id="MobiDB-lite"/>
    </source>
</evidence>
<keyword evidence="3" id="KW-1185">Reference proteome</keyword>
<reference evidence="2" key="1">
    <citation type="journal article" date="2021" name="Genome Biol. Evol.">
        <title>A High-Quality Reference Genome for a Parasitic Bivalve with Doubly Uniparental Inheritance (Bivalvia: Unionida).</title>
        <authorList>
            <person name="Smith C.H."/>
        </authorList>
    </citation>
    <scope>NUCLEOTIDE SEQUENCE</scope>
    <source>
        <strain evidence="2">CHS0354</strain>
    </source>
</reference>
<comment type="caution">
    <text evidence="2">The sequence shown here is derived from an EMBL/GenBank/DDBJ whole genome shotgun (WGS) entry which is preliminary data.</text>
</comment>
<sequence>VSDVVRQFVLDMKVRAMFIDHGTISMEARPLHMLYSKYNLSDSIGPVSSVRPLGKVRSERKTLSSVTNCSTQSLKASHEKRPGDSKLMMEKNDAESNRAHPNSHRVLSTMSGPGPTTHLRRSKSQMFEHKYRIAAARSPAPDQKVSTKGYTKKVIHLPMFRIDVKTYLGDSEISKTVESTRESLRTILAENQKPSIRPMNLVTASITNFEFKAPRTPIQNISAFSGNNSFPSKSANAISRRLKENRASSILPNSKSKFFENDDKDNRNSIFQKDDKYQRRTNDGLNGSIHVNSGNEEIVTECEADCSASPMDIKPDTPLTLASTMRHLDRVAGTSPSDEVIAISDILRGTANHTQPSWPSFEDYQKLKVQPKSARAVSRASILRPQTALSDLHDTYHMCHNQGKIHQPEKLMHERPVLRYTSSKQNTFRLDPIVVPSHTCTECPLCNIYQRDLDETPCPPNSPTPDQSPSDIFVEPLNQANVCIPTYKTGNLTDISYKTGYLSNPSDKTKDTEERRSAKLRQEVALSKVTMGGDLCRRFPDEEAKIAYIQVK</sequence>
<evidence type="ECO:0000313" key="3">
    <source>
        <dbReference type="Proteomes" id="UP001195483"/>
    </source>
</evidence>
<dbReference type="Proteomes" id="UP001195483">
    <property type="component" value="Unassembled WGS sequence"/>
</dbReference>
<name>A0AAE0WHE4_9BIVA</name>
<feature type="compositionally biased region" description="Basic and acidic residues" evidence="1">
    <location>
        <begin position="76"/>
        <end position="98"/>
    </location>
</feature>
<gene>
    <name evidence="2" type="ORF">CHS0354_032083</name>
</gene>
<feature type="compositionally biased region" description="Polar residues" evidence="1">
    <location>
        <begin position="63"/>
        <end position="75"/>
    </location>
</feature>
<protein>
    <submittedName>
        <fullName evidence="2">Uncharacterized protein</fullName>
    </submittedName>
</protein>
<organism evidence="2 3">
    <name type="scientific">Potamilus streckersoni</name>
    <dbReference type="NCBI Taxonomy" id="2493646"/>
    <lineage>
        <taxon>Eukaryota</taxon>
        <taxon>Metazoa</taxon>
        <taxon>Spiralia</taxon>
        <taxon>Lophotrochozoa</taxon>
        <taxon>Mollusca</taxon>
        <taxon>Bivalvia</taxon>
        <taxon>Autobranchia</taxon>
        <taxon>Heteroconchia</taxon>
        <taxon>Palaeoheterodonta</taxon>
        <taxon>Unionida</taxon>
        <taxon>Unionoidea</taxon>
        <taxon>Unionidae</taxon>
        <taxon>Ambleminae</taxon>
        <taxon>Lampsilini</taxon>
        <taxon>Potamilus</taxon>
    </lineage>
</organism>
<proteinExistence type="predicted"/>
<accession>A0AAE0WHE4</accession>
<dbReference type="AlphaFoldDB" id="A0AAE0WHE4"/>
<dbReference type="EMBL" id="JAEAOA010001901">
    <property type="protein sequence ID" value="KAK3612467.1"/>
    <property type="molecule type" value="Genomic_DNA"/>
</dbReference>